<feature type="transmembrane region" description="Helical" evidence="6">
    <location>
        <begin position="802"/>
        <end position="822"/>
    </location>
</feature>
<accession>A0A1B0BR74</accession>
<dbReference type="EnsemblMetazoa" id="GPPI038026-RA">
    <property type="protein sequence ID" value="GPPI038026-PA"/>
    <property type="gene ID" value="GPPI038026"/>
</dbReference>
<dbReference type="PANTHER" id="PTHR23503">
    <property type="entry name" value="SOLUTE CARRIER FAMILY 2"/>
    <property type="match status" value="1"/>
</dbReference>
<dbReference type="EMBL" id="JXJN01018969">
    <property type="status" value="NOT_ANNOTATED_CDS"/>
    <property type="molecule type" value="Genomic_DNA"/>
</dbReference>
<dbReference type="GO" id="GO:0015149">
    <property type="term" value="F:hexose transmembrane transporter activity"/>
    <property type="evidence" value="ECO:0007669"/>
    <property type="project" value="TreeGrafter"/>
</dbReference>
<reference evidence="9" key="1">
    <citation type="submission" date="2015-01" db="EMBL/GenBank/DDBJ databases">
        <authorList>
            <person name="Aksoy S."/>
            <person name="Warren W."/>
            <person name="Wilson R.K."/>
        </authorList>
    </citation>
    <scope>NUCLEOTIDE SEQUENCE [LARGE SCALE GENOMIC DNA]</scope>
    <source>
        <strain evidence="9">IAEA</strain>
    </source>
</reference>
<feature type="transmembrane region" description="Helical" evidence="6">
    <location>
        <begin position="434"/>
        <end position="457"/>
    </location>
</feature>
<feature type="transmembrane region" description="Helical" evidence="6">
    <location>
        <begin position="550"/>
        <end position="571"/>
    </location>
</feature>
<dbReference type="STRING" id="67801.A0A1B0BR74"/>
<evidence type="ECO:0000256" key="1">
    <source>
        <dbReference type="ARBA" id="ARBA00004141"/>
    </source>
</evidence>
<evidence type="ECO:0000259" key="7">
    <source>
        <dbReference type="PROSITE" id="PS50850"/>
    </source>
</evidence>
<dbReference type="PRINTS" id="PR00171">
    <property type="entry name" value="SUGRTRNSPORT"/>
</dbReference>
<feature type="transmembrane region" description="Helical" evidence="6">
    <location>
        <begin position="315"/>
        <end position="333"/>
    </location>
</feature>
<keyword evidence="5" id="KW-0325">Glycoprotein</keyword>
<dbReference type="EMBL" id="JXJN01018970">
    <property type="status" value="NOT_ANNOTATED_CDS"/>
    <property type="molecule type" value="Genomic_DNA"/>
</dbReference>
<feature type="transmembrane region" description="Helical" evidence="6">
    <location>
        <begin position="751"/>
        <end position="771"/>
    </location>
</feature>
<keyword evidence="9" id="KW-1185">Reference proteome</keyword>
<feature type="transmembrane region" description="Helical" evidence="6">
    <location>
        <begin position="524"/>
        <end position="544"/>
    </location>
</feature>
<name>A0A1B0BR74_9MUSC</name>
<dbReference type="InterPro" id="IPR005829">
    <property type="entry name" value="Sugar_transporter_CS"/>
</dbReference>
<comment type="subcellular location">
    <subcellularLocation>
        <location evidence="1">Membrane</location>
        <topology evidence="1">Multi-pass membrane protein</topology>
    </subcellularLocation>
</comment>
<dbReference type="PANTHER" id="PTHR23503:SF127">
    <property type="entry name" value="FI08437P-RELATED"/>
    <property type="match status" value="1"/>
</dbReference>
<dbReference type="SUPFAM" id="SSF103473">
    <property type="entry name" value="MFS general substrate transporter"/>
    <property type="match status" value="2"/>
</dbReference>
<dbReference type="PROSITE" id="PS00217">
    <property type="entry name" value="SUGAR_TRANSPORT_2"/>
    <property type="match status" value="1"/>
</dbReference>
<feature type="transmembrane region" description="Helical" evidence="6">
    <location>
        <begin position="380"/>
        <end position="400"/>
    </location>
</feature>
<feature type="transmembrane region" description="Helical" evidence="6">
    <location>
        <begin position="583"/>
        <end position="603"/>
    </location>
</feature>
<protein>
    <recommendedName>
        <fullName evidence="7">Major facilitator superfamily (MFS) profile domain-containing protein</fullName>
    </recommendedName>
</protein>
<keyword evidence="2 6" id="KW-0812">Transmembrane</keyword>
<dbReference type="Gene3D" id="1.20.1250.20">
    <property type="entry name" value="MFS general substrate transporter like domains"/>
    <property type="match status" value="4"/>
</dbReference>
<evidence type="ECO:0000256" key="3">
    <source>
        <dbReference type="ARBA" id="ARBA00022989"/>
    </source>
</evidence>
<proteinExistence type="predicted"/>
<dbReference type="Proteomes" id="UP000092460">
    <property type="component" value="Unassembled WGS sequence"/>
</dbReference>
<reference evidence="8" key="2">
    <citation type="submission" date="2020-05" db="UniProtKB">
        <authorList>
            <consortium name="EnsemblMetazoa"/>
        </authorList>
    </citation>
    <scope>IDENTIFICATION</scope>
    <source>
        <strain evidence="8">IAEA</strain>
    </source>
</reference>
<feature type="domain" description="Major facilitator superfamily (MFS) profile" evidence="7">
    <location>
        <begin position="1"/>
        <end position="638"/>
    </location>
</feature>
<dbReference type="InterPro" id="IPR036259">
    <property type="entry name" value="MFS_trans_sf"/>
</dbReference>
<evidence type="ECO:0000256" key="2">
    <source>
        <dbReference type="ARBA" id="ARBA00022692"/>
    </source>
</evidence>
<dbReference type="EMBL" id="JXJN01018971">
    <property type="status" value="NOT_ANNOTATED_CDS"/>
    <property type="molecule type" value="Genomic_DNA"/>
</dbReference>
<feature type="transmembrane region" description="Helical" evidence="6">
    <location>
        <begin position="828"/>
        <end position="852"/>
    </location>
</feature>
<dbReference type="VEuPathDB" id="VectorBase:GPPI038026"/>
<organism evidence="8 9">
    <name type="scientific">Glossina palpalis gambiensis</name>
    <dbReference type="NCBI Taxonomy" id="67801"/>
    <lineage>
        <taxon>Eukaryota</taxon>
        <taxon>Metazoa</taxon>
        <taxon>Ecdysozoa</taxon>
        <taxon>Arthropoda</taxon>
        <taxon>Hexapoda</taxon>
        <taxon>Insecta</taxon>
        <taxon>Pterygota</taxon>
        <taxon>Neoptera</taxon>
        <taxon>Endopterygota</taxon>
        <taxon>Diptera</taxon>
        <taxon>Brachycera</taxon>
        <taxon>Muscomorpha</taxon>
        <taxon>Hippoboscoidea</taxon>
        <taxon>Glossinidae</taxon>
        <taxon>Glossina</taxon>
    </lineage>
</organism>
<evidence type="ECO:0000256" key="4">
    <source>
        <dbReference type="ARBA" id="ARBA00023136"/>
    </source>
</evidence>
<dbReference type="PROSITE" id="PS50850">
    <property type="entry name" value="MFS"/>
    <property type="match status" value="1"/>
</dbReference>
<keyword evidence="3 6" id="KW-1133">Transmembrane helix</keyword>
<feature type="transmembrane region" description="Helical" evidence="6">
    <location>
        <begin position="64"/>
        <end position="88"/>
    </location>
</feature>
<feature type="transmembrane region" description="Helical" evidence="6">
    <location>
        <begin position="187"/>
        <end position="208"/>
    </location>
</feature>
<evidence type="ECO:0000256" key="6">
    <source>
        <dbReference type="SAM" id="Phobius"/>
    </source>
</evidence>
<feature type="transmembrane region" description="Helical" evidence="6">
    <location>
        <begin position="490"/>
        <end position="512"/>
    </location>
</feature>
<dbReference type="InterPro" id="IPR020846">
    <property type="entry name" value="MFS_dom"/>
</dbReference>
<dbReference type="InterPro" id="IPR003663">
    <property type="entry name" value="Sugar/inositol_transpt"/>
</dbReference>
<feature type="transmembrane region" description="Helical" evidence="6">
    <location>
        <begin position="124"/>
        <end position="145"/>
    </location>
</feature>
<dbReference type="EMBL" id="JXJN01018972">
    <property type="status" value="NOT_ANNOTATED_CDS"/>
    <property type="molecule type" value="Genomic_DNA"/>
</dbReference>
<feature type="transmembrane region" description="Helical" evidence="6">
    <location>
        <begin position="354"/>
        <end position="374"/>
    </location>
</feature>
<evidence type="ECO:0000313" key="9">
    <source>
        <dbReference type="Proteomes" id="UP000092460"/>
    </source>
</evidence>
<feature type="transmembrane region" description="Helical" evidence="6">
    <location>
        <begin position="157"/>
        <end position="175"/>
    </location>
</feature>
<feature type="transmembrane region" description="Helical" evidence="6">
    <location>
        <begin position="615"/>
        <end position="635"/>
    </location>
</feature>
<feature type="transmembrane region" description="Helical" evidence="6">
    <location>
        <begin position="95"/>
        <end position="118"/>
    </location>
</feature>
<dbReference type="AlphaFoldDB" id="A0A1B0BR74"/>
<sequence>MELRNLEESQHLCPQLTKGEVIISNGGDRAPPKIRDCSKLIKSWCNDVINQRYNVQLSASNLEILWASIVSVFLIGGAIGSLGGAWVANKFGRKGCFLISGLLFMIGGIMFSFCRMANSVEMLILGRLLVGLASGLTTATLPMYLSEIAPLTLRGALGVFCAVGVTGGVVVGQVFSLRNIFGTSDLWHYALSFYMVLVIICYLPCCYFPESPKYLYIVHGNRERALRELLRLRGKDALVLIQHEMEEMDMEISTKVVTSSFFSVLSDPALMLPLIIVCCFHGGQQFSGINAIFYYSVSIFEKAGLSTADAEWANLGAGCLNLATSFLGPVLMAKVNRRPLMMFSKLFEVAPRSVAMSMGSLASWSCNFVIGMAFPSLSRVWGAFVFLPFSLTCALLFLLTKFYLPETRGRDPSEVAPLVAKGFRSKDFTTTTSWRPLLVVTCFFTTLGSCIPVGYFLGIMNGPAVFIKVWCYDAIRSKYGLSLSVSQLDVLWALIVAIFLVGGICGSLFAAWCCNKFGRKSTLLLSKFLLMASGCVLILCRYMDSVSLLLLGRFIGGVAAALITTAHPMYLLEISPANRKGSVGVYTALGVAIGICVSEVIGLKQLFGNAELWHYALSFYMIFVLGSLPSYRWFVESPEWLLKHKQQDCLVARKALKDLYGSQSISVIYKEKPQVATSEPVDSKELSLLAVLRNPKFRLPLILVLTLQACQQLCGINAVMSCKELLTKVEVFYYSVDIFTEAGFSVDNANWMNLACGLLNCAAAALTPFVINRFPRRSLLFSSLTGCLATSFELFEDSARPVAMSMGSFASWSCNFMIAMFFPLLENAWGSFAFLPCCTVCIYSLILSWRYLPETRP</sequence>
<dbReference type="Pfam" id="PF00083">
    <property type="entry name" value="Sugar_tr"/>
    <property type="match status" value="3"/>
</dbReference>
<dbReference type="GO" id="GO:0016020">
    <property type="term" value="C:membrane"/>
    <property type="evidence" value="ECO:0007669"/>
    <property type="project" value="UniProtKB-SubCell"/>
</dbReference>
<keyword evidence="4 6" id="KW-0472">Membrane</keyword>
<dbReference type="InterPro" id="IPR005828">
    <property type="entry name" value="MFS_sugar_transport-like"/>
</dbReference>
<evidence type="ECO:0000313" key="8">
    <source>
        <dbReference type="EnsemblMetazoa" id="GPPI038026-PA"/>
    </source>
</evidence>
<evidence type="ECO:0000256" key="5">
    <source>
        <dbReference type="ARBA" id="ARBA00023180"/>
    </source>
</evidence>
<dbReference type="InterPro" id="IPR045263">
    <property type="entry name" value="GLUT"/>
</dbReference>